<proteinExistence type="predicted"/>
<dbReference type="RefSeq" id="WP_138456734.1">
    <property type="nucleotide sequence ID" value="NZ_VBUU01000014.1"/>
</dbReference>
<keyword evidence="1" id="KW-0472">Membrane</keyword>
<feature type="transmembrane region" description="Helical" evidence="1">
    <location>
        <begin position="12"/>
        <end position="34"/>
    </location>
</feature>
<dbReference type="EMBL" id="VBUU01000014">
    <property type="protein sequence ID" value="TLG09455.1"/>
    <property type="molecule type" value="Genomic_DNA"/>
</dbReference>
<keyword evidence="1" id="KW-1133">Transmembrane helix</keyword>
<comment type="caution">
    <text evidence="2">The sequence shown here is derived from an EMBL/GenBank/DDBJ whole genome shotgun (WGS) entry which is preliminary data.</text>
</comment>
<dbReference type="OrthoDB" id="4567830at2"/>
<name>A0A5R8PCQ2_9NOCA</name>
<evidence type="ECO:0000313" key="3">
    <source>
        <dbReference type="Proteomes" id="UP000308349"/>
    </source>
</evidence>
<dbReference type="AlphaFoldDB" id="A0A5R8PCQ2"/>
<accession>A0A5R8PCQ2</accession>
<evidence type="ECO:0008006" key="4">
    <source>
        <dbReference type="Google" id="ProtNLM"/>
    </source>
</evidence>
<dbReference type="Proteomes" id="UP000308349">
    <property type="component" value="Unassembled WGS sequence"/>
</dbReference>
<evidence type="ECO:0000313" key="2">
    <source>
        <dbReference type="EMBL" id="TLG09455.1"/>
    </source>
</evidence>
<organism evidence="2 3">
    <name type="scientific">Nocardia cyriacigeorgica</name>
    <dbReference type="NCBI Taxonomy" id="135487"/>
    <lineage>
        <taxon>Bacteria</taxon>
        <taxon>Bacillati</taxon>
        <taxon>Actinomycetota</taxon>
        <taxon>Actinomycetes</taxon>
        <taxon>Mycobacteriales</taxon>
        <taxon>Nocardiaceae</taxon>
        <taxon>Nocardia</taxon>
    </lineage>
</organism>
<keyword evidence="1" id="KW-0812">Transmembrane</keyword>
<evidence type="ECO:0000256" key="1">
    <source>
        <dbReference type="SAM" id="Phobius"/>
    </source>
</evidence>
<gene>
    <name evidence="2" type="ORF">FEK35_15120</name>
</gene>
<sequence length="68" mass="7079">MSGDSPTGLADAFKRACVAILVGTVALYCAVALLQSIWPTLLLIGGILTLVGIPAAGLVIYRRHRGGW</sequence>
<protein>
    <recommendedName>
        <fullName evidence="4">DUF2530 domain-containing protein</fullName>
    </recommendedName>
</protein>
<feature type="transmembrane region" description="Helical" evidence="1">
    <location>
        <begin position="40"/>
        <end position="61"/>
    </location>
</feature>
<reference evidence="2 3" key="1">
    <citation type="submission" date="2019-05" db="EMBL/GenBank/DDBJ databases">
        <title>Genomes sequences of two Nocardia cyriacigeorgica environmental isolates, type strains Nocardia asteroides ATCC 19247 and Nocardia cyriacigeorgica DSM 44484.</title>
        <authorList>
            <person name="Vautrin F."/>
            <person name="Bergeron E."/>
            <person name="Dubost A."/>
            <person name="Abrouk D."/>
            <person name="Rodriguez Nava V."/>
            <person name="Pujic P."/>
        </authorList>
    </citation>
    <scope>NUCLEOTIDE SEQUENCE [LARGE SCALE GENOMIC DNA]</scope>
    <source>
        <strain evidence="2 3">EML 1456</strain>
    </source>
</reference>